<feature type="domain" description="DUF4220" evidence="3">
    <location>
        <begin position="371"/>
        <end position="527"/>
    </location>
</feature>
<dbReference type="AlphaFoldDB" id="A0AAD8WAH3"/>
<reference evidence="4" key="1">
    <citation type="submission" date="2023-07" db="EMBL/GenBank/DDBJ databases">
        <title>A chromosome-level genome assembly of Lolium multiflorum.</title>
        <authorList>
            <person name="Chen Y."/>
            <person name="Copetti D."/>
            <person name="Kolliker R."/>
            <person name="Studer B."/>
        </authorList>
    </citation>
    <scope>NUCLEOTIDE SEQUENCE</scope>
    <source>
        <strain evidence="4">02402/16</strain>
        <tissue evidence="4">Leaf</tissue>
    </source>
</reference>
<gene>
    <name evidence="4" type="ORF">QYE76_064712</name>
</gene>
<feature type="transmembrane region" description="Helical" evidence="2">
    <location>
        <begin position="396"/>
        <end position="423"/>
    </location>
</feature>
<evidence type="ECO:0000313" key="5">
    <source>
        <dbReference type="Proteomes" id="UP001231189"/>
    </source>
</evidence>
<dbReference type="Pfam" id="PF04578">
    <property type="entry name" value="DUF594"/>
    <property type="match status" value="1"/>
</dbReference>
<keyword evidence="5" id="KW-1185">Reference proteome</keyword>
<proteinExistence type="predicted"/>
<dbReference type="EMBL" id="JAUUTY010000004">
    <property type="protein sequence ID" value="KAK1646907.1"/>
    <property type="molecule type" value="Genomic_DNA"/>
</dbReference>
<feature type="compositionally biased region" description="Polar residues" evidence="1">
    <location>
        <begin position="1070"/>
        <end position="1082"/>
    </location>
</feature>
<dbReference type="Pfam" id="PF13968">
    <property type="entry name" value="DUF4220"/>
    <property type="match status" value="2"/>
</dbReference>
<organism evidence="4 5">
    <name type="scientific">Lolium multiflorum</name>
    <name type="common">Italian ryegrass</name>
    <name type="synonym">Lolium perenne subsp. multiflorum</name>
    <dbReference type="NCBI Taxonomy" id="4521"/>
    <lineage>
        <taxon>Eukaryota</taxon>
        <taxon>Viridiplantae</taxon>
        <taxon>Streptophyta</taxon>
        <taxon>Embryophyta</taxon>
        <taxon>Tracheophyta</taxon>
        <taxon>Spermatophyta</taxon>
        <taxon>Magnoliopsida</taxon>
        <taxon>Liliopsida</taxon>
        <taxon>Poales</taxon>
        <taxon>Poaceae</taxon>
        <taxon>BOP clade</taxon>
        <taxon>Pooideae</taxon>
        <taxon>Poodae</taxon>
        <taxon>Poeae</taxon>
        <taxon>Poeae Chloroplast Group 2 (Poeae type)</taxon>
        <taxon>Loliodinae</taxon>
        <taxon>Loliinae</taxon>
        <taxon>Lolium</taxon>
    </lineage>
</organism>
<feature type="transmembrane region" description="Helical" evidence="2">
    <location>
        <begin position="86"/>
        <end position="108"/>
    </location>
</feature>
<comment type="caution">
    <text evidence="4">The sequence shown here is derived from an EMBL/GenBank/DDBJ whole genome shotgun (WGS) entry which is preliminary data.</text>
</comment>
<name>A0AAD8WAH3_LOLMU</name>
<dbReference type="Proteomes" id="UP001231189">
    <property type="component" value="Unassembled WGS sequence"/>
</dbReference>
<keyword evidence="2" id="KW-0472">Membrane</keyword>
<feature type="compositionally biased region" description="Acidic residues" evidence="1">
    <location>
        <begin position="1049"/>
        <end position="1069"/>
    </location>
</feature>
<evidence type="ECO:0000313" key="4">
    <source>
        <dbReference type="EMBL" id="KAK1646907.1"/>
    </source>
</evidence>
<dbReference type="InterPro" id="IPR007658">
    <property type="entry name" value="DUF594"/>
</dbReference>
<feature type="region of interest" description="Disordered" evidence="1">
    <location>
        <begin position="927"/>
        <end position="1082"/>
    </location>
</feature>
<feature type="region of interest" description="Disordered" evidence="1">
    <location>
        <begin position="836"/>
        <end position="862"/>
    </location>
</feature>
<dbReference type="InterPro" id="IPR025315">
    <property type="entry name" value="DUF4220"/>
</dbReference>
<accession>A0AAD8WAH3</accession>
<keyword evidence="2" id="KW-1133">Transmembrane helix</keyword>
<evidence type="ECO:0000256" key="2">
    <source>
        <dbReference type="SAM" id="Phobius"/>
    </source>
</evidence>
<evidence type="ECO:0000259" key="3">
    <source>
        <dbReference type="Pfam" id="PF13968"/>
    </source>
</evidence>
<feature type="compositionally biased region" description="Polar residues" evidence="1">
    <location>
        <begin position="1028"/>
        <end position="1047"/>
    </location>
</feature>
<evidence type="ECO:0000256" key="1">
    <source>
        <dbReference type="SAM" id="MobiDB-lite"/>
    </source>
</evidence>
<dbReference type="PANTHER" id="PTHR31325">
    <property type="entry name" value="OS01G0798800 PROTEIN-RELATED"/>
    <property type="match status" value="1"/>
</dbReference>
<feature type="transmembrane region" description="Helical" evidence="2">
    <location>
        <begin position="443"/>
        <end position="464"/>
    </location>
</feature>
<feature type="transmembrane region" description="Helical" evidence="2">
    <location>
        <begin position="20"/>
        <end position="42"/>
    </location>
</feature>
<sequence>MVDIGKVIESFFIVMKEDTYVLIRIQALVALVTAMFFAMFIVDYYRCRSRSSFLNKVFKTVDSLSDRMVVYLIASMQATHFGNKMFPVWAIVLVSLRASLGYLSGYGIPDQSRRLSELGNVIKFMGAGVLAGTRGLEFTRPLWSLWALLLLKSLYRFVAHEMAIRSLLHGRNSEFLPEYMRNRVRDHEQGGGAQVDGQDNNHNDEKFLVCGESNKNISLRRPSYSLHLEEVDARSLITLDKILGCTDPLLTSGSSGKYKDISLAFALSRLLRCRFEDVNLQREGIDSTRNLITSRITDSPQQTAAEAVAETAPSETVAAVQTVGETTSTPASAVVGEIQMAGVAASETATVPEPETAAVAEVETASGAETEGERAFKILEIELAFTRDYFHTLYPLVFWSGLGSMLFSLLLSMATFSVTLWLAVDIQTVYKQVPLKKEDNFMLHVHGRNVDVIITWLFMAFMMIKEVWEMVTYLLSNWTRLLLVCKYLQSRPWFSWFCLDGRLIRSFYKSSICDAWHGCMDQYDFLESCNYKSLFQKAANAISMRNMQQELDGRKLGKSIKVPKCVKSAILNALRHVDLKKSQLPKEIPSLSGSLERFERYSWACLELHTCSQVILVWHIATSLCEIELARKCQIDLNKPGFFRSAWSGLKTLVSCTSKQSYLVNENVTGELETHYHTAISLSRYCAYLQVFRSALLPDSFVVPGMIFVDTLRDVREQLKDCNLRKCSYSKLIAIAEEDELRKVDRVTGMNIVQQGAALGKALIKNEDQESRWKILAEVWADLLVHMAPSWNAADHKYQLESGGEFITLIWALLSHCGIEKSSLWDKEEAHGTNDLVHQENNGGISNNQPGPEQQESETSAQVPPEYYAETNNIQPGPEQQESETSAEVLPEYNAETNNIHPGMEQQESETSAQVPPEYYAETNNIQSGLEEQESETSAQVPPEYNAEINNIHPGPEQHESKTSAQVPPEYYAEINNIQPGPEQQESETSAEVPPEYNAEINNIHPGPEQQESETSAQVPQKYKAEINNIQPGTEQQESETSAQVPQENDADIEELDEDGIESDEEPLNEENNGISQTSSTN</sequence>
<feature type="compositionally biased region" description="Polar residues" evidence="1">
    <location>
        <begin position="870"/>
        <end position="886"/>
    </location>
</feature>
<protein>
    <recommendedName>
        <fullName evidence="3">DUF4220 domain-containing protein</fullName>
    </recommendedName>
</protein>
<feature type="region of interest" description="Disordered" evidence="1">
    <location>
        <begin position="869"/>
        <end position="888"/>
    </location>
</feature>
<feature type="compositionally biased region" description="Polar residues" evidence="1">
    <location>
        <begin position="927"/>
        <end position="940"/>
    </location>
</feature>
<feature type="compositionally biased region" description="Polar residues" evidence="1">
    <location>
        <begin position="976"/>
        <end position="990"/>
    </location>
</feature>
<keyword evidence="2" id="KW-0812">Transmembrane</keyword>
<feature type="domain" description="DUF4220" evidence="3">
    <location>
        <begin position="63"/>
        <end position="295"/>
    </location>
</feature>
<feature type="compositionally biased region" description="Polar residues" evidence="1">
    <location>
        <begin position="839"/>
        <end position="862"/>
    </location>
</feature>